<dbReference type="InterPro" id="IPR051312">
    <property type="entry name" value="Diverse_Substr_Oxidored"/>
</dbReference>
<comment type="caution">
    <text evidence="5">The sequence shown here is derived from an EMBL/GenBank/DDBJ whole genome shotgun (WGS) entry which is preliminary data.</text>
</comment>
<evidence type="ECO:0000313" key="6">
    <source>
        <dbReference type="Proteomes" id="UP000604475"/>
    </source>
</evidence>
<dbReference type="Gene3D" id="3.30.390.50">
    <property type="entry name" value="CO dehydrogenase flavoprotein, C-terminal domain"/>
    <property type="match status" value="1"/>
</dbReference>
<dbReference type="SUPFAM" id="SSF55447">
    <property type="entry name" value="CO dehydrogenase flavoprotein C-terminal domain-like"/>
    <property type="match status" value="1"/>
</dbReference>
<dbReference type="PANTHER" id="PTHR42659">
    <property type="entry name" value="XANTHINE DEHYDROGENASE SUBUNIT C-RELATED"/>
    <property type="match status" value="1"/>
</dbReference>
<feature type="domain" description="FAD-binding PCMH-type" evidence="4">
    <location>
        <begin position="1"/>
        <end position="169"/>
    </location>
</feature>
<name>A0A937RNN9_9ACTN</name>
<evidence type="ECO:0000313" key="5">
    <source>
        <dbReference type="EMBL" id="MBL7630609.1"/>
    </source>
</evidence>
<dbReference type="InterPro" id="IPR016169">
    <property type="entry name" value="FAD-bd_PCMH_sub2"/>
</dbReference>
<dbReference type="AlphaFoldDB" id="A0A937RNN9"/>
<dbReference type="InterPro" id="IPR016166">
    <property type="entry name" value="FAD-bd_PCMH"/>
</dbReference>
<keyword evidence="6" id="KW-1185">Reference proteome</keyword>
<dbReference type="Gene3D" id="3.30.43.10">
    <property type="entry name" value="Uridine Diphospho-n-acetylenolpyruvylglucosamine Reductase, domain 2"/>
    <property type="match status" value="1"/>
</dbReference>
<dbReference type="SMART" id="SM01092">
    <property type="entry name" value="CO_deh_flav_C"/>
    <property type="match status" value="1"/>
</dbReference>
<dbReference type="GO" id="GO:0071949">
    <property type="term" value="F:FAD binding"/>
    <property type="evidence" value="ECO:0007669"/>
    <property type="project" value="InterPro"/>
</dbReference>
<reference evidence="5" key="1">
    <citation type="submission" date="2020-12" db="EMBL/GenBank/DDBJ databases">
        <title>Genomic characterization of non-nitrogen-fixing Frankia strains.</title>
        <authorList>
            <person name="Carlos-Shanley C."/>
            <person name="Guerra T."/>
            <person name="Hahn D."/>
        </authorList>
    </citation>
    <scope>NUCLEOTIDE SEQUENCE</scope>
    <source>
        <strain evidence="5">CN6</strain>
    </source>
</reference>
<evidence type="ECO:0000256" key="3">
    <source>
        <dbReference type="ARBA" id="ARBA00023002"/>
    </source>
</evidence>
<dbReference type="GO" id="GO:0016491">
    <property type="term" value="F:oxidoreductase activity"/>
    <property type="evidence" value="ECO:0007669"/>
    <property type="project" value="UniProtKB-KW"/>
</dbReference>
<dbReference type="SUPFAM" id="SSF56176">
    <property type="entry name" value="FAD-binding/transporter-associated domain-like"/>
    <property type="match status" value="1"/>
</dbReference>
<dbReference type="Gene3D" id="3.30.465.10">
    <property type="match status" value="1"/>
</dbReference>
<dbReference type="InterPro" id="IPR016167">
    <property type="entry name" value="FAD-bd_PCMH_sub1"/>
</dbReference>
<accession>A0A937RNN9</accession>
<dbReference type="InterPro" id="IPR002346">
    <property type="entry name" value="Mopterin_DH_FAD-bd"/>
</dbReference>
<dbReference type="InterPro" id="IPR005107">
    <property type="entry name" value="CO_DH_flav_C"/>
</dbReference>
<proteinExistence type="predicted"/>
<sequence>MTGTTAALHRPGTVGEATRVLAELGDADLLAGGTDLVPALRAGTRRPRAIVALRRVLELRTRGVGADGIVVGAGVTYAELAGWAPAPGLAATARAVGSAQIRNAGTVGGALGSANPRGDLLTFLTAADAQVLTCSARRGPRTVPLPDFLLAGRRRGELVTAVRIPPTHGPQVFLKIGGRQAAYPALVSCALVVDRADGRVGCAFGGVAATPPRARAAEQFALAEIDWSAVPTGARAQALARRFGELVTEAARSAAAQLPEGPRDPADYRWHAVGVLAARALARCLAAPAGAEGPAAEGRGGGTVAGS</sequence>
<protein>
    <submittedName>
        <fullName evidence="5">FAD binding domain-containing protein</fullName>
    </submittedName>
</protein>
<dbReference type="Proteomes" id="UP000604475">
    <property type="component" value="Unassembled WGS sequence"/>
</dbReference>
<evidence type="ECO:0000259" key="4">
    <source>
        <dbReference type="PROSITE" id="PS51387"/>
    </source>
</evidence>
<dbReference type="Pfam" id="PF00941">
    <property type="entry name" value="FAD_binding_5"/>
    <property type="match status" value="1"/>
</dbReference>
<keyword evidence="2" id="KW-0274">FAD</keyword>
<dbReference type="PROSITE" id="PS51387">
    <property type="entry name" value="FAD_PCMH"/>
    <property type="match status" value="1"/>
</dbReference>
<evidence type="ECO:0000256" key="2">
    <source>
        <dbReference type="ARBA" id="ARBA00022827"/>
    </source>
</evidence>
<dbReference type="EMBL" id="JAEACQ010000252">
    <property type="protein sequence ID" value="MBL7630609.1"/>
    <property type="molecule type" value="Genomic_DNA"/>
</dbReference>
<evidence type="ECO:0000256" key="1">
    <source>
        <dbReference type="ARBA" id="ARBA00022630"/>
    </source>
</evidence>
<gene>
    <name evidence="5" type="ORF">I7412_26300</name>
</gene>
<dbReference type="PANTHER" id="PTHR42659:SF2">
    <property type="entry name" value="XANTHINE DEHYDROGENASE SUBUNIT C-RELATED"/>
    <property type="match status" value="1"/>
</dbReference>
<keyword evidence="3" id="KW-0560">Oxidoreductase</keyword>
<organism evidence="5 6">
    <name type="scientific">Frankia nepalensis</name>
    <dbReference type="NCBI Taxonomy" id="1836974"/>
    <lineage>
        <taxon>Bacteria</taxon>
        <taxon>Bacillati</taxon>
        <taxon>Actinomycetota</taxon>
        <taxon>Actinomycetes</taxon>
        <taxon>Frankiales</taxon>
        <taxon>Frankiaceae</taxon>
        <taxon>Frankia</taxon>
    </lineage>
</organism>
<keyword evidence="1" id="KW-0285">Flavoprotein</keyword>
<dbReference type="InterPro" id="IPR036318">
    <property type="entry name" value="FAD-bd_PCMH-like_sf"/>
</dbReference>
<dbReference type="RefSeq" id="WP_203002478.1">
    <property type="nucleotide sequence ID" value="NZ_JADWYU010000084.1"/>
</dbReference>
<dbReference type="InterPro" id="IPR036683">
    <property type="entry name" value="CO_DH_flav_C_dom_sf"/>
</dbReference>